<feature type="transmembrane region" description="Helical" evidence="5">
    <location>
        <begin position="202"/>
        <end position="221"/>
    </location>
</feature>
<dbReference type="PROSITE" id="PS50850">
    <property type="entry name" value="MFS"/>
    <property type="match status" value="1"/>
</dbReference>
<keyword evidence="3 5" id="KW-1133">Transmembrane helix</keyword>
<protein>
    <submittedName>
        <fullName evidence="7">MFS transporter</fullName>
    </submittedName>
</protein>
<keyword evidence="8" id="KW-1185">Reference proteome</keyword>
<evidence type="ECO:0000256" key="4">
    <source>
        <dbReference type="ARBA" id="ARBA00023136"/>
    </source>
</evidence>
<sequence length="446" mass="46022">MLFFTNGAIFANLLPRYPEIKAQLDLTNGAFGLAVSAFALGALLAGLTAGSLVRRFGSARVAILATVLSAAGIVLAGVAPVWTVLAAGLFLAGAMDSITDVAQNSHGLRVQRLYKRSILNSFHAVWSVGAVLGGILGAVAAQLAVPVVTHLTISAVSFSLMAAFAYRFLLPGVEPITAEIPAEAGVEAGTGTQKLVRPPRLLSRYGILFALVVIAASGAIVEDAGSSWAAIYLSGSLGASAFIAGAGFIALQGMQFIGRIVGDRLVDRFGQRLVARTGGTIAFVGMGLALAFPTVLGTVIGFGLAGLGVATLIPAAMHAANELPGFRPGTGLTIVSWLLRVGFLLSPPIVGAIADASTVRFGLLIVPAAGVLVFVFASALSSKPSPSIQHETARNEAPSHKFSTCAECEAAADLYFLSDTPVWMADEHRASSILYRPTLIRKGSKK</sequence>
<comment type="subcellular location">
    <subcellularLocation>
        <location evidence="1">Cell membrane</location>
        <topology evidence="1">Multi-pass membrane protein</topology>
    </subcellularLocation>
</comment>
<name>A0ABY2ICA6_9MICO</name>
<dbReference type="EMBL" id="SOFG01000018">
    <property type="protein sequence ID" value="TFB85234.1"/>
    <property type="molecule type" value="Genomic_DNA"/>
</dbReference>
<feature type="transmembrane region" description="Helical" evidence="5">
    <location>
        <begin position="227"/>
        <end position="252"/>
    </location>
</feature>
<dbReference type="InterPro" id="IPR011701">
    <property type="entry name" value="MFS"/>
</dbReference>
<dbReference type="Gene3D" id="1.20.1250.20">
    <property type="entry name" value="MFS general substrate transporter like domains"/>
    <property type="match status" value="2"/>
</dbReference>
<feature type="transmembrane region" description="Helical" evidence="5">
    <location>
        <begin position="359"/>
        <end position="380"/>
    </location>
</feature>
<comment type="caution">
    <text evidence="7">The sequence shown here is derived from an EMBL/GenBank/DDBJ whole genome shotgun (WGS) entry which is preliminary data.</text>
</comment>
<proteinExistence type="predicted"/>
<dbReference type="Proteomes" id="UP000297608">
    <property type="component" value="Unassembled WGS sequence"/>
</dbReference>
<dbReference type="InterPro" id="IPR036259">
    <property type="entry name" value="MFS_trans_sf"/>
</dbReference>
<keyword evidence="2 5" id="KW-0812">Transmembrane</keyword>
<evidence type="ECO:0000256" key="1">
    <source>
        <dbReference type="ARBA" id="ARBA00004651"/>
    </source>
</evidence>
<feature type="transmembrane region" description="Helical" evidence="5">
    <location>
        <begin position="273"/>
        <end position="292"/>
    </location>
</feature>
<dbReference type="SUPFAM" id="SSF103473">
    <property type="entry name" value="MFS general substrate transporter"/>
    <property type="match status" value="1"/>
</dbReference>
<feature type="domain" description="Major facilitator superfamily (MFS) profile" evidence="6">
    <location>
        <begin position="1"/>
        <end position="386"/>
    </location>
</feature>
<feature type="transmembrane region" description="Helical" evidence="5">
    <location>
        <begin position="151"/>
        <end position="170"/>
    </location>
</feature>
<accession>A0ABY2ICA6</accession>
<reference evidence="7 8" key="1">
    <citation type="submission" date="2019-03" db="EMBL/GenBank/DDBJ databases">
        <title>Genomics of glacier-inhabiting Cryobacterium strains.</title>
        <authorList>
            <person name="Liu Q."/>
            <person name="Xin Y.-H."/>
        </authorList>
    </citation>
    <scope>NUCLEOTIDE SEQUENCE [LARGE SCALE GENOMIC DNA]</scope>
    <source>
        <strain evidence="7 8">MDB2-B</strain>
    </source>
</reference>
<evidence type="ECO:0000313" key="7">
    <source>
        <dbReference type="EMBL" id="TFB85234.1"/>
    </source>
</evidence>
<dbReference type="InterPro" id="IPR051788">
    <property type="entry name" value="MFS_Transporter"/>
</dbReference>
<dbReference type="PANTHER" id="PTHR23514">
    <property type="entry name" value="BYPASS OF STOP CODON PROTEIN 6"/>
    <property type="match status" value="1"/>
</dbReference>
<feature type="transmembrane region" description="Helical" evidence="5">
    <location>
        <begin position="332"/>
        <end position="353"/>
    </location>
</feature>
<keyword evidence="4 5" id="KW-0472">Membrane</keyword>
<feature type="transmembrane region" description="Helical" evidence="5">
    <location>
        <begin position="298"/>
        <end position="320"/>
    </location>
</feature>
<evidence type="ECO:0000256" key="3">
    <source>
        <dbReference type="ARBA" id="ARBA00022989"/>
    </source>
</evidence>
<organism evidence="7 8">
    <name type="scientific">Cryobacterium algoricola</name>
    <dbReference type="NCBI Taxonomy" id="1259183"/>
    <lineage>
        <taxon>Bacteria</taxon>
        <taxon>Bacillati</taxon>
        <taxon>Actinomycetota</taxon>
        <taxon>Actinomycetes</taxon>
        <taxon>Micrococcales</taxon>
        <taxon>Microbacteriaceae</taxon>
        <taxon>Cryobacterium</taxon>
    </lineage>
</organism>
<dbReference type="PANTHER" id="PTHR23514:SF13">
    <property type="entry name" value="INNER MEMBRANE PROTEIN YBJJ"/>
    <property type="match status" value="1"/>
</dbReference>
<dbReference type="CDD" id="cd17393">
    <property type="entry name" value="MFS_MosC_like"/>
    <property type="match status" value="1"/>
</dbReference>
<feature type="transmembrane region" description="Helical" evidence="5">
    <location>
        <begin position="123"/>
        <end position="145"/>
    </location>
</feature>
<evidence type="ECO:0000256" key="2">
    <source>
        <dbReference type="ARBA" id="ARBA00022692"/>
    </source>
</evidence>
<dbReference type="Pfam" id="PF07690">
    <property type="entry name" value="MFS_1"/>
    <property type="match status" value="1"/>
</dbReference>
<feature type="transmembrane region" description="Helical" evidence="5">
    <location>
        <begin position="30"/>
        <end position="49"/>
    </location>
</feature>
<feature type="transmembrane region" description="Helical" evidence="5">
    <location>
        <begin position="61"/>
        <end position="78"/>
    </location>
</feature>
<evidence type="ECO:0000256" key="5">
    <source>
        <dbReference type="SAM" id="Phobius"/>
    </source>
</evidence>
<evidence type="ECO:0000313" key="8">
    <source>
        <dbReference type="Proteomes" id="UP000297608"/>
    </source>
</evidence>
<dbReference type="RefSeq" id="WP_134535336.1">
    <property type="nucleotide sequence ID" value="NZ_SOFG01000018.1"/>
</dbReference>
<gene>
    <name evidence="7" type="ORF">E3O44_13670</name>
</gene>
<evidence type="ECO:0000259" key="6">
    <source>
        <dbReference type="PROSITE" id="PS50850"/>
    </source>
</evidence>
<dbReference type="InterPro" id="IPR020846">
    <property type="entry name" value="MFS_dom"/>
</dbReference>